<comment type="caution">
    <text evidence="1">The sequence shown here is derived from an EMBL/GenBank/DDBJ whole genome shotgun (WGS) entry which is preliminary data.</text>
</comment>
<dbReference type="PROSITE" id="PS00414">
    <property type="entry name" value="PROFILIN"/>
    <property type="match status" value="1"/>
</dbReference>
<proteinExistence type="predicted"/>
<accession>A0ABS8T767</accession>
<dbReference type="Gene3D" id="1.10.150.20">
    <property type="entry name" value="5' to 3' exonuclease, C-terminal subdomain"/>
    <property type="match status" value="1"/>
</dbReference>
<dbReference type="InterPro" id="IPR027417">
    <property type="entry name" value="P-loop_NTPase"/>
</dbReference>
<dbReference type="Gene3D" id="3.40.50.300">
    <property type="entry name" value="P-loop containing nucleotide triphosphate hydrolases"/>
    <property type="match status" value="3"/>
</dbReference>
<protein>
    <submittedName>
        <fullName evidence="1">Uncharacterized protein</fullName>
    </submittedName>
</protein>
<gene>
    <name evidence="1" type="ORF">HAX54_003835</name>
</gene>
<dbReference type="Proteomes" id="UP000823775">
    <property type="component" value="Unassembled WGS sequence"/>
</dbReference>
<sequence length="271" mass="31192">MAWERYYDLSSQELGELIRFPKWEEYKLIHQFSKLNSRHMFSQLPVGSEGRIDYNTRFPKQYIDEDHTLNFTVPIYEPLPPQYFIHKYPPPTELLDLQPLPVTALRNSAYEALYQDFKHFNPVQTQRRVSTISTPEKWDVYSSLERSGMAQEVEQYSKGCLSTSLEANAKDLGEWIGATAHGLFNFPPGVRPVPLEIHIQGVDIANFEARMQSMTKPTYTTIVLHARMGKPAIVYVLPRKHASLTAVDLMTYSDMDSEDTPVFLLQSVNLS</sequence>
<organism evidence="1 2">
    <name type="scientific">Datura stramonium</name>
    <name type="common">Jimsonweed</name>
    <name type="synonym">Common thornapple</name>
    <dbReference type="NCBI Taxonomy" id="4076"/>
    <lineage>
        <taxon>Eukaryota</taxon>
        <taxon>Viridiplantae</taxon>
        <taxon>Streptophyta</taxon>
        <taxon>Embryophyta</taxon>
        <taxon>Tracheophyta</taxon>
        <taxon>Spermatophyta</taxon>
        <taxon>Magnoliopsida</taxon>
        <taxon>eudicotyledons</taxon>
        <taxon>Gunneridae</taxon>
        <taxon>Pentapetalae</taxon>
        <taxon>asterids</taxon>
        <taxon>lamiids</taxon>
        <taxon>Solanales</taxon>
        <taxon>Solanaceae</taxon>
        <taxon>Solanoideae</taxon>
        <taxon>Datureae</taxon>
        <taxon>Datura</taxon>
    </lineage>
</organism>
<reference evidence="1 2" key="1">
    <citation type="journal article" date="2021" name="BMC Genomics">
        <title>Datura genome reveals duplications of psychoactive alkaloid biosynthetic genes and high mutation rate following tissue culture.</title>
        <authorList>
            <person name="Rajewski A."/>
            <person name="Carter-House D."/>
            <person name="Stajich J."/>
            <person name="Litt A."/>
        </authorList>
    </citation>
    <scope>NUCLEOTIDE SEQUENCE [LARGE SCALE GENOMIC DNA]</scope>
    <source>
        <strain evidence="1">AR-01</strain>
    </source>
</reference>
<evidence type="ECO:0000313" key="2">
    <source>
        <dbReference type="Proteomes" id="UP000823775"/>
    </source>
</evidence>
<dbReference type="InterPro" id="IPR027310">
    <property type="entry name" value="Profilin_CS"/>
</dbReference>
<evidence type="ECO:0000313" key="1">
    <source>
        <dbReference type="EMBL" id="MCD7466804.1"/>
    </source>
</evidence>
<name>A0ABS8T767_DATST</name>
<keyword evidence="2" id="KW-1185">Reference proteome</keyword>
<dbReference type="EMBL" id="JACEIK010001176">
    <property type="protein sequence ID" value="MCD7466804.1"/>
    <property type="molecule type" value="Genomic_DNA"/>
</dbReference>